<evidence type="ECO:0000313" key="1">
    <source>
        <dbReference type="EMBL" id="MFK0522833.1"/>
    </source>
</evidence>
<comment type="caution">
    <text evidence="1">The sequence shown here is derived from an EMBL/GenBank/DDBJ whole genome shotgun (WGS) entry which is preliminary data.</text>
</comment>
<dbReference type="RefSeq" id="WP_402874865.1">
    <property type="nucleotide sequence ID" value="NZ_JBIYSL010000002.1"/>
</dbReference>
<proteinExistence type="predicted"/>
<evidence type="ECO:0008006" key="3">
    <source>
        <dbReference type="Google" id="ProtNLM"/>
    </source>
</evidence>
<sequence length="168" mass="19403">MSEHVSSHCSDHPSQSQSLFRSSIVENLRLDLTTKEINPYQDQVSDYRMLAEYHLKLALRVNAHHQFNATIVLCNWALVAILKAVHIHKAHSVDFPSVFTMNEIIRLVHDDNQSTRSLELSLFIGTMQNLYDKEEESYTDSLVESKEEIDKLIQRTKEVIEELSHGLK</sequence>
<gene>
    <name evidence="1" type="ORF">ACINKY_11570</name>
</gene>
<organism evidence="1 2">
    <name type="scientific">Paenibacillus illinoisensis</name>
    <dbReference type="NCBI Taxonomy" id="59845"/>
    <lineage>
        <taxon>Bacteria</taxon>
        <taxon>Bacillati</taxon>
        <taxon>Bacillota</taxon>
        <taxon>Bacilli</taxon>
        <taxon>Bacillales</taxon>
        <taxon>Paenibacillaceae</taxon>
        <taxon>Paenibacillus</taxon>
    </lineage>
</organism>
<evidence type="ECO:0000313" key="2">
    <source>
        <dbReference type="Proteomes" id="UP001618531"/>
    </source>
</evidence>
<reference evidence="1 2" key="1">
    <citation type="submission" date="2024-11" db="EMBL/GenBank/DDBJ databases">
        <title>Identification and Characterization of a Novel Fosfomycin Bacillithiol Transferase FosB8 in Paenibacillus illinoisensis.</title>
        <authorList>
            <person name="Lu W."/>
        </authorList>
    </citation>
    <scope>NUCLEOTIDE SEQUENCE [LARGE SCALE GENOMIC DNA]</scope>
    <source>
        <strain evidence="1 2">WP77</strain>
    </source>
</reference>
<keyword evidence="2" id="KW-1185">Reference proteome</keyword>
<accession>A0ABW8HU90</accession>
<dbReference type="EMBL" id="JBIYSL010000002">
    <property type="protein sequence ID" value="MFK0522833.1"/>
    <property type="molecule type" value="Genomic_DNA"/>
</dbReference>
<protein>
    <recommendedName>
        <fullName evidence="3">HEPN domain-containing protein</fullName>
    </recommendedName>
</protein>
<dbReference type="Proteomes" id="UP001618531">
    <property type="component" value="Unassembled WGS sequence"/>
</dbReference>
<name>A0ABW8HU90_9BACL</name>